<gene>
    <name evidence="11" type="ORF">CBR_g40629</name>
</gene>
<dbReference type="Proteomes" id="UP000265515">
    <property type="component" value="Unassembled WGS sequence"/>
</dbReference>
<evidence type="ECO:0000256" key="7">
    <source>
        <dbReference type="ARBA" id="ARBA00048782"/>
    </source>
</evidence>
<evidence type="ECO:0000256" key="6">
    <source>
        <dbReference type="ARBA" id="ARBA00047806"/>
    </source>
</evidence>
<comment type="catalytic activity">
    <reaction evidence="6">
        <text>L-methionyl-[protein] + [thioredoxin]-disulfide + H2O = L-methionyl-(S)-S-oxide-[protein] + [thioredoxin]-dithiol</text>
        <dbReference type="Rhea" id="RHEA:14217"/>
        <dbReference type="Rhea" id="RHEA-COMP:10698"/>
        <dbReference type="Rhea" id="RHEA-COMP:10700"/>
        <dbReference type="Rhea" id="RHEA-COMP:12313"/>
        <dbReference type="Rhea" id="RHEA-COMP:12315"/>
        <dbReference type="ChEBI" id="CHEBI:15377"/>
        <dbReference type="ChEBI" id="CHEBI:16044"/>
        <dbReference type="ChEBI" id="CHEBI:29950"/>
        <dbReference type="ChEBI" id="CHEBI:44120"/>
        <dbReference type="ChEBI" id="CHEBI:50058"/>
        <dbReference type="EC" id="1.8.4.11"/>
    </reaction>
</comment>
<dbReference type="Pfam" id="PF01625">
    <property type="entry name" value="PMSR"/>
    <property type="match status" value="1"/>
</dbReference>
<keyword evidence="12" id="KW-1185">Reference proteome</keyword>
<dbReference type="Gene3D" id="3.30.1060.10">
    <property type="entry name" value="Peptide methionine sulphoxide reductase MsrA"/>
    <property type="match status" value="1"/>
</dbReference>
<comment type="catalytic activity">
    <reaction evidence="7">
        <text>[thioredoxin]-disulfide + L-methionine + H2O = L-methionine (S)-S-oxide + [thioredoxin]-dithiol</text>
        <dbReference type="Rhea" id="RHEA:19993"/>
        <dbReference type="Rhea" id="RHEA-COMP:10698"/>
        <dbReference type="Rhea" id="RHEA-COMP:10700"/>
        <dbReference type="ChEBI" id="CHEBI:15377"/>
        <dbReference type="ChEBI" id="CHEBI:29950"/>
        <dbReference type="ChEBI" id="CHEBI:50058"/>
        <dbReference type="ChEBI" id="CHEBI:57844"/>
        <dbReference type="ChEBI" id="CHEBI:58772"/>
        <dbReference type="EC" id="1.8.4.11"/>
    </reaction>
</comment>
<organism evidence="11 12">
    <name type="scientific">Chara braunii</name>
    <name type="common">Braun's stonewort</name>
    <dbReference type="NCBI Taxonomy" id="69332"/>
    <lineage>
        <taxon>Eukaryota</taxon>
        <taxon>Viridiplantae</taxon>
        <taxon>Streptophyta</taxon>
        <taxon>Charophyceae</taxon>
        <taxon>Charales</taxon>
        <taxon>Characeae</taxon>
        <taxon>Chara</taxon>
    </lineage>
</organism>
<accession>A0A388LU84</accession>
<dbReference type="PANTHER" id="PTHR43774:SF1">
    <property type="entry name" value="PEPTIDE METHIONINE SULFOXIDE REDUCTASE MSRA 2"/>
    <property type="match status" value="1"/>
</dbReference>
<dbReference type="AlphaFoldDB" id="A0A388LU84"/>
<evidence type="ECO:0000256" key="1">
    <source>
        <dbReference type="ARBA" id="ARBA00005591"/>
    </source>
</evidence>
<dbReference type="InterPro" id="IPR036509">
    <property type="entry name" value="Met_Sox_Rdtase_MsrA_sf"/>
</dbReference>
<evidence type="ECO:0000256" key="5">
    <source>
        <dbReference type="ARBA" id="ARBA00030643"/>
    </source>
</evidence>
<dbReference type="InterPro" id="IPR002569">
    <property type="entry name" value="Met_Sox_Rdtase_MsrA_dom"/>
</dbReference>
<sequence length="308" mass="34683">MAASDWRSGRRSLCRRRLCRDSDGFQLVCGFGGINVASSCRVTLLLLCTCGMSMSLSAAMQNPVTVTPAMRMALPAEGRTRRMGDSKDMRQREKPMNGWKTATFAMGSFWMAEAVFACYPGVLRTRVGYAGGTRANPDYYHMGDHAEAVQIDYDPTVISYEQLLEIFWASHNPVQSFGQGPDVGRQYRAIVFTRSTYEESLASESKKEVQERHPNDNVRARVVKFESFTVAEPFHQKFELKRRPQLFQLVAHLTDAELLNSKAAAELNAYASGFCPPAIKRMRKLEAKLRPLIARLRELDTSFLAETD</sequence>
<dbReference type="STRING" id="69332.A0A388LU84"/>
<dbReference type="Gramene" id="GBG85819">
    <property type="protein sequence ID" value="GBG85819"/>
    <property type="gene ID" value="CBR_g40629"/>
</dbReference>
<proteinExistence type="inferred from homology"/>
<dbReference type="HAMAP" id="MF_01401">
    <property type="entry name" value="MsrA"/>
    <property type="match status" value="1"/>
</dbReference>
<evidence type="ECO:0000256" key="8">
    <source>
        <dbReference type="ARBA" id="ARBA00055441"/>
    </source>
</evidence>
<dbReference type="PANTHER" id="PTHR43774">
    <property type="entry name" value="PEPTIDE METHIONINE SULFOXIDE REDUCTASE"/>
    <property type="match status" value="1"/>
</dbReference>
<dbReference type="EC" id="1.8.4.11" evidence="2"/>
<keyword evidence="3" id="KW-0560">Oxidoreductase</keyword>
<comment type="caution">
    <text evidence="11">The sequence shown here is derived from an EMBL/GenBank/DDBJ whole genome shotgun (WGS) entry which is preliminary data.</text>
</comment>
<comment type="function">
    <text evidence="8">Catalyzes the reduction of methionine sulfoxide (MetSO) to methionine in proteins. Plays a protective role against oxidative stress by restoring activity to proteins that have been inactivated by methionine oxidation. MSRA family specifically reduces the MetSO S-enantiomer.</text>
</comment>
<evidence type="ECO:0000256" key="3">
    <source>
        <dbReference type="ARBA" id="ARBA00023002"/>
    </source>
</evidence>
<evidence type="ECO:0000313" key="12">
    <source>
        <dbReference type="Proteomes" id="UP000265515"/>
    </source>
</evidence>
<evidence type="ECO:0000256" key="4">
    <source>
        <dbReference type="ARBA" id="ARBA00030273"/>
    </source>
</evidence>
<dbReference type="FunFam" id="3.30.1060.10:FF:000004">
    <property type="entry name" value="Peptide methionine sulfoxide reductase A5"/>
    <property type="match status" value="1"/>
</dbReference>
<dbReference type="SUPFAM" id="SSF55068">
    <property type="entry name" value="Peptide methionine sulfoxide reductase"/>
    <property type="match status" value="1"/>
</dbReference>
<dbReference type="GO" id="GO:0008113">
    <property type="term" value="F:peptide-methionine (S)-S-oxide reductase activity"/>
    <property type="evidence" value="ECO:0007669"/>
    <property type="project" value="UniProtKB-EC"/>
</dbReference>
<evidence type="ECO:0000256" key="9">
    <source>
        <dbReference type="ARBA" id="ARBA00067558"/>
    </source>
</evidence>
<protein>
    <recommendedName>
        <fullName evidence="9">Peptide methionine sulfoxide reductase A5</fullName>
        <ecNumber evidence="2">1.8.4.11</ecNumber>
    </recommendedName>
    <alternativeName>
        <fullName evidence="5">Peptide-methionine (S)-S-oxide reductase</fullName>
    </alternativeName>
    <alternativeName>
        <fullName evidence="4">Protein-methionine-S-oxide reductase</fullName>
    </alternativeName>
</protein>
<reference evidence="11 12" key="1">
    <citation type="journal article" date="2018" name="Cell">
        <title>The Chara Genome: Secondary Complexity and Implications for Plant Terrestrialization.</title>
        <authorList>
            <person name="Nishiyama T."/>
            <person name="Sakayama H."/>
            <person name="Vries J.D."/>
            <person name="Buschmann H."/>
            <person name="Saint-Marcoux D."/>
            <person name="Ullrich K.K."/>
            <person name="Haas F.B."/>
            <person name="Vanderstraeten L."/>
            <person name="Becker D."/>
            <person name="Lang D."/>
            <person name="Vosolsobe S."/>
            <person name="Rombauts S."/>
            <person name="Wilhelmsson P.K.I."/>
            <person name="Janitza P."/>
            <person name="Kern R."/>
            <person name="Heyl A."/>
            <person name="Rumpler F."/>
            <person name="Villalobos L.I.A.C."/>
            <person name="Clay J.M."/>
            <person name="Skokan R."/>
            <person name="Toyoda A."/>
            <person name="Suzuki Y."/>
            <person name="Kagoshima H."/>
            <person name="Schijlen E."/>
            <person name="Tajeshwar N."/>
            <person name="Catarino B."/>
            <person name="Hetherington A.J."/>
            <person name="Saltykova A."/>
            <person name="Bonnot C."/>
            <person name="Breuninger H."/>
            <person name="Symeonidi A."/>
            <person name="Radhakrishnan G.V."/>
            <person name="Van Nieuwerburgh F."/>
            <person name="Deforce D."/>
            <person name="Chang C."/>
            <person name="Karol K.G."/>
            <person name="Hedrich R."/>
            <person name="Ulvskov P."/>
            <person name="Glockner G."/>
            <person name="Delwiche C.F."/>
            <person name="Petrasek J."/>
            <person name="Van de Peer Y."/>
            <person name="Friml J."/>
            <person name="Beilby M."/>
            <person name="Dolan L."/>
            <person name="Kohara Y."/>
            <person name="Sugano S."/>
            <person name="Fujiyama A."/>
            <person name="Delaux P.-M."/>
            <person name="Quint M."/>
            <person name="TheiBen G."/>
            <person name="Hagemann M."/>
            <person name="Harholt J."/>
            <person name="Dunand C."/>
            <person name="Zachgo S."/>
            <person name="Langdale J."/>
            <person name="Maumus F."/>
            <person name="Straeten D.V.D."/>
            <person name="Gould S.B."/>
            <person name="Rensing S.A."/>
        </authorList>
    </citation>
    <scope>NUCLEOTIDE SEQUENCE [LARGE SCALE GENOMIC DNA]</scope>
    <source>
        <strain evidence="11 12">S276</strain>
    </source>
</reference>
<evidence type="ECO:0000256" key="2">
    <source>
        <dbReference type="ARBA" id="ARBA00012502"/>
    </source>
</evidence>
<dbReference type="NCBIfam" id="TIGR00401">
    <property type="entry name" value="msrA"/>
    <property type="match status" value="1"/>
</dbReference>
<evidence type="ECO:0000313" key="11">
    <source>
        <dbReference type="EMBL" id="GBG85819.1"/>
    </source>
</evidence>
<evidence type="ECO:0000259" key="10">
    <source>
        <dbReference type="Pfam" id="PF01625"/>
    </source>
</evidence>
<feature type="domain" description="Peptide methionine sulphoxide reductase MsrA" evidence="10">
    <location>
        <begin position="101"/>
        <end position="243"/>
    </location>
</feature>
<dbReference type="EMBL" id="BFEA01000536">
    <property type="protein sequence ID" value="GBG85819.1"/>
    <property type="molecule type" value="Genomic_DNA"/>
</dbReference>
<comment type="similarity">
    <text evidence="1">Belongs to the MsrA Met sulfoxide reductase family.</text>
</comment>
<name>A0A388LU84_CHABU</name>
<dbReference type="OrthoDB" id="77405at2759"/>